<evidence type="ECO:0000256" key="6">
    <source>
        <dbReference type="ARBA" id="ARBA00022741"/>
    </source>
</evidence>
<evidence type="ECO:0000256" key="1">
    <source>
        <dbReference type="ARBA" id="ARBA00004123"/>
    </source>
</evidence>
<dbReference type="InterPro" id="IPR000432">
    <property type="entry name" value="DNA_mismatch_repair_MutS_C"/>
</dbReference>
<evidence type="ECO:0000256" key="5">
    <source>
        <dbReference type="ARBA" id="ARBA00022490"/>
    </source>
</evidence>
<accession>A0AAE1Z9V3</accession>
<dbReference type="GO" id="GO:0030983">
    <property type="term" value="F:mismatched DNA binding"/>
    <property type="evidence" value="ECO:0007669"/>
    <property type="project" value="InterPro"/>
</dbReference>
<reference evidence="16" key="1">
    <citation type="submission" date="2022-04" db="EMBL/GenBank/DDBJ databases">
        <authorList>
            <person name="Xu L."/>
            <person name="Lv Z."/>
        </authorList>
    </citation>
    <scope>NUCLEOTIDE SEQUENCE</scope>
    <source>
        <strain evidence="16">LV_2022a</strain>
    </source>
</reference>
<keyword evidence="10" id="KW-0943">RNA-mediated gene silencing</keyword>
<keyword evidence="5" id="KW-0963">Cytoplasm</keyword>
<sequence>MFFLQNNFLLDVILHFTAAYLLWDFWKLENFPCSNNPFIEFLISFMQDEIHCKLPRSAISMFYTIIRQPDQIYDFLKYTPSQIFDLPYSSVDTKLDWNLVSLDNSLKSSARVPKFADSGMICVVPDEDIPYSSKPSFYLHNTSDSSGISELQRQCLDSLLSRSELLTCRNNIFPEFLRIAPPLMPCPQGTDEICDFSEEHESDSRTVSNSSSSSEKRPIMRKSKPTYGWSEELTWLNPDIVEHDFHWNNSMKLVDMAVELRHLISAAMTSTLTQSQQQTIIQVVKDNPNVVYNVGITPDILPNFINRNPVIAIEVLQLLISSPKRDEYLNALLKMEVTVQSIEVVNRLSTKIALPTEFIQNYISNCLSFCYSVHDKFYQMRHVRLVCVLLQSLIRNNILDIHNQDILIEVRTFCLEFTKAREATTLHRLILNMENNTTFTAATTHSSNVGTFTTTTSSTCLTSSIVEGRGQSAGEIGLATIDIYCANVELSQFRDTSSYSRTLVKLLLYCPSEIILPRSGLEPNSCMRKLVKVLLSLRSDMNLNGVNRNHFNDKQGLHYLRRLCHPHFIPSIYAIKEKFYALSALSALLIYAEETHGLIYAPKSMKFSFTGSVKSTMIDFKSANHLRLVRNNYDYSAKDTLYSAIDFTSTVSGARLLRSNLLEPPCDLETILNRQASVRELISSPDTLLNIQNILRQFPHIDSLLSLCVQISVNIQVAESRITKVIAIKYMLDLVKLLYDAMGDVSSTLLRTYKELLNDAEYEHILQILCTVLHKDVRLSKGMLAMRTQKCFAIKEGLSVVLDVTRKAYSEQLDDITSEVSRLARQYNLPLRISHNKARGFYIQIPEDALKTYIKPSSSKIGDISPKTPNDAYALSENFFIEEEDMAEISKEGGSTQAYRISDTTDENTIQNKRPRQTFATSEHSSLILQKLPDEFRKPFISKNTIHCTTNSLCGKTTYLRQIGYIQILAQIGCFVPAEFAAVRITDQIFFHSQGQDDLILGESSFVNEIRELTYVLQNFTRSSIILIDGLCHNTDPDEVKYLNWAICEAFLEHKAFTFLATNRYELSSLASVYPNVENYYFLIQEEFVSMYDKHKTNRLNQSIYEASYGNNSNIIGESPLVHSFSNENDLNFIKRNKQSNNYEFIDTLNQDVSQITFTYKLNKGLSPKLMYGIKLAKLTALPQEVLDRAEELLDSYTKYQNISNDGGENDDSEMMTSSTSADFKIRNHKNKCPDFLNLQCKVLKIQNNRTDLDETTLNESPCFTTTTNPEHDLNSKINKTNGYLTVNDRLEHELFRQLQIISKAHQTLNTIQYLSSSEKEKIENEILDYLKFLKLRCHTLFNRSDMIEE</sequence>
<keyword evidence="17" id="KW-1185">Reference proteome</keyword>
<evidence type="ECO:0000256" key="2">
    <source>
        <dbReference type="ARBA" id="ARBA00004496"/>
    </source>
</evidence>
<dbReference type="InterPro" id="IPR007696">
    <property type="entry name" value="DNA_mismatch_repair_MutS_core"/>
</dbReference>
<evidence type="ECO:0000256" key="11">
    <source>
        <dbReference type="ARBA" id="ARBA00023163"/>
    </source>
</evidence>
<dbReference type="GO" id="GO:0030014">
    <property type="term" value="C:CCR4-NOT complex"/>
    <property type="evidence" value="ECO:0007669"/>
    <property type="project" value="InterPro"/>
</dbReference>
<organism evidence="16 17">
    <name type="scientific">Schistosoma mekongi</name>
    <name type="common">Parasitic worm</name>
    <dbReference type="NCBI Taxonomy" id="38744"/>
    <lineage>
        <taxon>Eukaryota</taxon>
        <taxon>Metazoa</taxon>
        <taxon>Spiralia</taxon>
        <taxon>Lophotrochozoa</taxon>
        <taxon>Platyhelminthes</taxon>
        <taxon>Trematoda</taxon>
        <taxon>Digenea</taxon>
        <taxon>Strigeidida</taxon>
        <taxon>Schistosomatoidea</taxon>
        <taxon>Schistosomatidae</taxon>
        <taxon>Schistosoma</taxon>
    </lineage>
</organism>
<dbReference type="Gene3D" id="1.10.1420.10">
    <property type="match status" value="1"/>
</dbReference>
<dbReference type="SMART" id="SM00533">
    <property type="entry name" value="MUTSd"/>
    <property type="match status" value="1"/>
</dbReference>
<dbReference type="SUPFAM" id="SSF52540">
    <property type="entry name" value="P-loop containing nucleoside triphosphate hydrolases"/>
    <property type="match status" value="1"/>
</dbReference>
<name>A0AAE1Z9V3_SCHME</name>
<dbReference type="Gene3D" id="3.30.420.110">
    <property type="entry name" value="MutS, connector domain"/>
    <property type="match status" value="1"/>
</dbReference>
<feature type="domain" description="DNA mismatch repair proteins mutS family" evidence="15">
    <location>
        <begin position="954"/>
        <end position="1195"/>
    </location>
</feature>
<keyword evidence="7" id="KW-0067">ATP-binding</keyword>
<dbReference type="GO" id="GO:0031047">
    <property type="term" value="P:regulatory ncRNA-mediated gene silencing"/>
    <property type="evidence" value="ECO:0007669"/>
    <property type="project" value="UniProtKB-KW"/>
</dbReference>
<evidence type="ECO:0000256" key="7">
    <source>
        <dbReference type="ARBA" id="ARBA00022840"/>
    </source>
</evidence>
<dbReference type="Pfam" id="PF05188">
    <property type="entry name" value="MutS_II"/>
    <property type="match status" value="1"/>
</dbReference>
<keyword evidence="11" id="KW-0804">Transcription</keyword>
<dbReference type="InterPro" id="IPR007861">
    <property type="entry name" value="DNA_mismatch_repair_MutS_clamp"/>
</dbReference>
<dbReference type="GO" id="GO:0005524">
    <property type="term" value="F:ATP binding"/>
    <property type="evidence" value="ECO:0007669"/>
    <property type="project" value="UniProtKB-KW"/>
</dbReference>
<evidence type="ECO:0000256" key="9">
    <source>
        <dbReference type="ARBA" id="ARBA00023125"/>
    </source>
</evidence>
<evidence type="ECO:0000313" key="16">
    <source>
        <dbReference type="EMBL" id="KAK4470161.1"/>
    </source>
</evidence>
<evidence type="ECO:0000313" key="17">
    <source>
        <dbReference type="Proteomes" id="UP001292079"/>
    </source>
</evidence>
<dbReference type="InterPro" id="IPR036678">
    <property type="entry name" value="MutS_con_dom_sf"/>
</dbReference>
<dbReference type="Proteomes" id="UP001292079">
    <property type="component" value="Unassembled WGS sequence"/>
</dbReference>
<dbReference type="GO" id="GO:0005634">
    <property type="term" value="C:nucleus"/>
    <property type="evidence" value="ECO:0007669"/>
    <property type="project" value="UniProtKB-SubCell"/>
</dbReference>
<dbReference type="SUPFAM" id="SSF48334">
    <property type="entry name" value="DNA repair protein MutS, domain III"/>
    <property type="match status" value="1"/>
</dbReference>
<dbReference type="Pfam" id="PF05190">
    <property type="entry name" value="MutS_IV"/>
    <property type="match status" value="1"/>
</dbReference>
<evidence type="ECO:0000259" key="15">
    <source>
        <dbReference type="SMART" id="SM00534"/>
    </source>
</evidence>
<keyword evidence="12" id="KW-0539">Nucleus</keyword>
<evidence type="ECO:0000256" key="4">
    <source>
        <dbReference type="ARBA" id="ARBA00014872"/>
    </source>
</evidence>
<evidence type="ECO:0000256" key="13">
    <source>
        <dbReference type="SAM" id="MobiDB-lite"/>
    </source>
</evidence>
<dbReference type="Pfam" id="PF00488">
    <property type="entry name" value="MutS_V"/>
    <property type="match status" value="1"/>
</dbReference>
<feature type="region of interest" description="Disordered" evidence="13">
    <location>
        <begin position="198"/>
        <end position="221"/>
    </location>
</feature>
<evidence type="ECO:0000256" key="12">
    <source>
        <dbReference type="ARBA" id="ARBA00023242"/>
    </source>
</evidence>
<dbReference type="Pfam" id="PF05192">
    <property type="entry name" value="MutS_III"/>
    <property type="match status" value="1"/>
</dbReference>
<evidence type="ECO:0000256" key="8">
    <source>
        <dbReference type="ARBA" id="ARBA00023015"/>
    </source>
</evidence>
<dbReference type="GO" id="GO:0006298">
    <property type="term" value="P:mismatch repair"/>
    <property type="evidence" value="ECO:0007669"/>
    <property type="project" value="InterPro"/>
</dbReference>
<dbReference type="SMART" id="SM00534">
    <property type="entry name" value="MUTSac"/>
    <property type="match status" value="1"/>
</dbReference>
<dbReference type="PANTHER" id="PTHR15975">
    <property type="entry name" value="CCR4-NOT TRANSCRIPTION COMPLEX SUBUNIT 11"/>
    <property type="match status" value="1"/>
</dbReference>
<protein>
    <recommendedName>
        <fullName evidence="4">CCR4-NOT transcription complex subunit 11</fullName>
    </recommendedName>
</protein>
<proteinExistence type="inferred from homology"/>
<dbReference type="Pfam" id="PF10155">
    <property type="entry name" value="CNOT11"/>
    <property type="match status" value="1"/>
</dbReference>
<comment type="similarity">
    <text evidence="3">Belongs to the CNOT11 family.</text>
</comment>
<comment type="caution">
    <text evidence="16">The sequence shown here is derived from an EMBL/GenBank/DDBJ whole genome shotgun (WGS) entry which is preliminary data.</text>
</comment>
<evidence type="ECO:0000259" key="14">
    <source>
        <dbReference type="SMART" id="SM00533"/>
    </source>
</evidence>
<dbReference type="EMBL" id="JALJAT010000004">
    <property type="protein sequence ID" value="KAK4470161.1"/>
    <property type="molecule type" value="Genomic_DNA"/>
</dbReference>
<dbReference type="PANTHER" id="PTHR15975:SF0">
    <property type="entry name" value="CCR4-NOT TRANSCRIPTION COMPLEX SUBUNIT 11"/>
    <property type="match status" value="1"/>
</dbReference>
<keyword evidence="8" id="KW-0805">Transcription regulation</keyword>
<gene>
    <name evidence="16" type="ORF">MN116_005743</name>
</gene>
<evidence type="ECO:0000256" key="3">
    <source>
        <dbReference type="ARBA" id="ARBA00008030"/>
    </source>
</evidence>
<reference evidence="16" key="2">
    <citation type="journal article" date="2023" name="Infect Dis Poverty">
        <title>Chromosome-scale genome of the human blood fluke Schistosoma mekongi and its implications for public health.</title>
        <authorList>
            <person name="Zhou M."/>
            <person name="Xu L."/>
            <person name="Xu D."/>
            <person name="Chen W."/>
            <person name="Khan J."/>
            <person name="Hu Y."/>
            <person name="Huang H."/>
            <person name="Wei H."/>
            <person name="Zhang Y."/>
            <person name="Chusongsang P."/>
            <person name="Tanasarnprasert K."/>
            <person name="Hu X."/>
            <person name="Limpanont Y."/>
            <person name="Lv Z."/>
        </authorList>
    </citation>
    <scope>NUCLEOTIDE SEQUENCE</scope>
    <source>
        <strain evidence="16">LV_2022a</strain>
    </source>
</reference>
<dbReference type="InterPro" id="IPR019312">
    <property type="entry name" value="CNOT11"/>
</dbReference>
<comment type="subcellular location">
    <subcellularLocation>
        <location evidence="2">Cytoplasm</location>
    </subcellularLocation>
    <subcellularLocation>
        <location evidence="1">Nucleus</location>
    </subcellularLocation>
</comment>
<keyword evidence="6" id="KW-0547">Nucleotide-binding</keyword>
<evidence type="ECO:0000256" key="10">
    <source>
        <dbReference type="ARBA" id="ARBA00023158"/>
    </source>
</evidence>
<feature type="domain" description="DNA mismatch repair protein MutS core" evidence="14">
    <location>
        <begin position="636"/>
        <end position="944"/>
    </location>
</feature>
<dbReference type="InterPro" id="IPR007860">
    <property type="entry name" value="DNA_mmatch_repair_MutS_con_dom"/>
</dbReference>
<dbReference type="GO" id="GO:0005737">
    <property type="term" value="C:cytoplasm"/>
    <property type="evidence" value="ECO:0007669"/>
    <property type="project" value="UniProtKB-SubCell"/>
</dbReference>
<dbReference type="InterPro" id="IPR036187">
    <property type="entry name" value="DNA_mismatch_repair_MutS_sf"/>
</dbReference>
<keyword evidence="9" id="KW-0238">DNA-binding</keyword>
<dbReference type="InterPro" id="IPR027417">
    <property type="entry name" value="P-loop_NTPase"/>
</dbReference>
<dbReference type="Gene3D" id="3.40.50.300">
    <property type="entry name" value="P-loop containing nucleotide triphosphate hydrolases"/>
    <property type="match status" value="1"/>
</dbReference>